<evidence type="ECO:0000313" key="1">
    <source>
        <dbReference type="EMBL" id="OGK52853.1"/>
    </source>
</evidence>
<comment type="caution">
    <text evidence="1">The sequence shown here is derived from an EMBL/GenBank/DDBJ whole genome shotgun (WGS) entry which is preliminary data.</text>
</comment>
<proteinExistence type="predicted"/>
<dbReference type="InterPro" id="IPR050246">
    <property type="entry name" value="Class_II_FBP_aldolase"/>
</dbReference>
<dbReference type="GO" id="GO:0005975">
    <property type="term" value="P:carbohydrate metabolic process"/>
    <property type="evidence" value="ECO:0007669"/>
    <property type="project" value="InterPro"/>
</dbReference>
<dbReference type="PANTHER" id="PTHR30304">
    <property type="entry name" value="D-TAGATOSE-1,6-BISPHOSPHATE ALDOLASE"/>
    <property type="match status" value="1"/>
</dbReference>
<dbReference type="InterPro" id="IPR000771">
    <property type="entry name" value="FBA_II"/>
</dbReference>
<name>A0A1F7JB67_9BACT</name>
<sequence>MLIDDLIYTATFAGDKKAQAKAREQIFKLAKKSGVYPASIHNLYMAFGAKKISGFTIPAFNIRTLTYDMARLIFQLARQLKTNAFIFEIARSEIGYTGQEPIEYTTSVIAAAVAEKYKGPVFIQGDHYQFSAKKFKDDPDQELKRIKELVKKSIDAKFYNIDIDGSTLVELEKPTLIEQQKNNFEMTTALTKYIRSLEPRKVTISIGGEIGHIGGKNSNAQEFQTFMDNYLQKIKKLTGISKVSVQTGTSHGGIPMADGTIAKVSIDFNVLKSISKVGRDKYHIGGAVQHGASTLPNELFNHFPKNNALEIHLATGFQNIAYEYMPETLKKEIYQWIKNNLKEEWKEGWSEDQFIYKTRKKALGPFKKKLWSLTDADKKPVLTALKKQFGFLMRKLNIVNKRKIVDRFVK</sequence>
<protein>
    <submittedName>
        <fullName evidence="1">Aldolase</fullName>
    </submittedName>
</protein>
<dbReference type="Proteomes" id="UP000178857">
    <property type="component" value="Unassembled WGS sequence"/>
</dbReference>
<dbReference type="Gene3D" id="3.20.20.70">
    <property type="entry name" value="Aldolase class I"/>
    <property type="match status" value="1"/>
</dbReference>
<dbReference type="AlphaFoldDB" id="A0A1F7JB67"/>
<accession>A0A1F7JB67</accession>
<dbReference type="GO" id="GO:0016832">
    <property type="term" value="F:aldehyde-lyase activity"/>
    <property type="evidence" value="ECO:0007669"/>
    <property type="project" value="InterPro"/>
</dbReference>
<reference evidence="1 2" key="1">
    <citation type="journal article" date="2016" name="Nat. Commun.">
        <title>Thousands of microbial genomes shed light on interconnected biogeochemical processes in an aquifer system.</title>
        <authorList>
            <person name="Anantharaman K."/>
            <person name="Brown C.T."/>
            <person name="Hug L.A."/>
            <person name="Sharon I."/>
            <person name="Castelle C.J."/>
            <person name="Probst A.J."/>
            <person name="Thomas B.C."/>
            <person name="Singh A."/>
            <person name="Wilkins M.J."/>
            <person name="Karaoz U."/>
            <person name="Brodie E.L."/>
            <person name="Williams K.H."/>
            <person name="Hubbard S.S."/>
            <person name="Banfield J.F."/>
        </authorList>
    </citation>
    <scope>NUCLEOTIDE SEQUENCE [LARGE SCALE GENOMIC DNA]</scope>
</reference>
<dbReference type="EMBL" id="MGAT01000013">
    <property type="protein sequence ID" value="OGK52853.1"/>
    <property type="molecule type" value="Genomic_DNA"/>
</dbReference>
<dbReference type="Pfam" id="PF01116">
    <property type="entry name" value="F_bP_aldolase"/>
    <property type="match status" value="1"/>
</dbReference>
<evidence type="ECO:0000313" key="2">
    <source>
        <dbReference type="Proteomes" id="UP000178857"/>
    </source>
</evidence>
<gene>
    <name evidence="1" type="ORF">A2970_02285</name>
</gene>
<dbReference type="GO" id="GO:0008270">
    <property type="term" value="F:zinc ion binding"/>
    <property type="evidence" value="ECO:0007669"/>
    <property type="project" value="InterPro"/>
</dbReference>
<dbReference type="SUPFAM" id="SSF51569">
    <property type="entry name" value="Aldolase"/>
    <property type="match status" value="1"/>
</dbReference>
<dbReference type="STRING" id="1802069.A2970_02285"/>
<dbReference type="InterPro" id="IPR013785">
    <property type="entry name" value="Aldolase_TIM"/>
</dbReference>
<organism evidence="1 2">
    <name type="scientific">Candidatus Roizmanbacteria bacterium RIFCSPLOWO2_01_FULL_44_13</name>
    <dbReference type="NCBI Taxonomy" id="1802069"/>
    <lineage>
        <taxon>Bacteria</taxon>
        <taxon>Candidatus Roizmaniibacteriota</taxon>
    </lineage>
</organism>
<dbReference type="PANTHER" id="PTHR30304:SF0">
    <property type="entry name" value="D-TAGATOSE-1,6-BISPHOSPHATE ALDOLASE SUBUNIT GATY-RELATED"/>
    <property type="match status" value="1"/>
</dbReference>